<gene>
    <name evidence="1" type="ORF">LCGC14_2916580</name>
</gene>
<dbReference type="EMBL" id="LAZR01057852">
    <property type="protein sequence ID" value="KKK71176.1"/>
    <property type="molecule type" value="Genomic_DNA"/>
</dbReference>
<sequence>AELEGEVTAVYDAAAAPSEQLRHIPLAQLMKTRFVTVDGHNYIVGELEKRLGQYGGHMEKCGVPACECSCGWEE</sequence>
<name>A0A0F9AG46_9ZZZZ</name>
<protein>
    <submittedName>
        <fullName evidence="1">Uncharacterized protein</fullName>
    </submittedName>
</protein>
<proteinExistence type="predicted"/>
<comment type="caution">
    <text evidence="1">The sequence shown here is derived from an EMBL/GenBank/DDBJ whole genome shotgun (WGS) entry which is preliminary data.</text>
</comment>
<evidence type="ECO:0000313" key="1">
    <source>
        <dbReference type="EMBL" id="KKK71176.1"/>
    </source>
</evidence>
<reference evidence="1" key="1">
    <citation type="journal article" date="2015" name="Nature">
        <title>Complex archaea that bridge the gap between prokaryotes and eukaryotes.</title>
        <authorList>
            <person name="Spang A."/>
            <person name="Saw J.H."/>
            <person name="Jorgensen S.L."/>
            <person name="Zaremba-Niedzwiedzka K."/>
            <person name="Martijn J."/>
            <person name="Lind A.E."/>
            <person name="van Eijk R."/>
            <person name="Schleper C."/>
            <person name="Guy L."/>
            <person name="Ettema T.J."/>
        </authorList>
    </citation>
    <scope>NUCLEOTIDE SEQUENCE</scope>
</reference>
<dbReference type="AlphaFoldDB" id="A0A0F9AG46"/>
<feature type="non-terminal residue" evidence="1">
    <location>
        <position position="1"/>
    </location>
</feature>
<accession>A0A0F9AG46</accession>
<organism evidence="1">
    <name type="scientific">marine sediment metagenome</name>
    <dbReference type="NCBI Taxonomy" id="412755"/>
    <lineage>
        <taxon>unclassified sequences</taxon>
        <taxon>metagenomes</taxon>
        <taxon>ecological metagenomes</taxon>
    </lineage>
</organism>